<evidence type="ECO:0000256" key="7">
    <source>
        <dbReference type="ARBA" id="ARBA00022842"/>
    </source>
</evidence>
<dbReference type="EMBL" id="LSEF01000025">
    <property type="protein sequence ID" value="OAF19456.1"/>
    <property type="molecule type" value="Genomic_DNA"/>
</dbReference>
<organism evidence="13 14">
    <name type="scientific">Bradyrhizobium neotropicale</name>
    <dbReference type="NCBI Taxonomy" id="1497615"/>
    <lineage>
        <taxon>Bacteria</taxon>
        <taxon>Pseudomonadati</taxon>
        <taxon>Pseudomonadota</taxon>
        <taxon>Alphaproteobacteria</taxon>
        <taxon>Hyphomicrobiales</taxon>
        <taxon>Nitrobacteraceae</taxon>
        <taxon>Bradyrhizobium</taxon>
    </lineage>
</organism>
<protein>
    <recommendedName>
        <fullName evidence="2 10">FAD:protein FMN transferase</fullName>
        <ecNumber evidence="1 10">2.7.1.180</ecNumber>
    </recommendedName>
    <alternativeName>
        <fullName evidence="8 10">Flavin transferase</fullName>
    </alternativeName>
</protein>
<evidence type="ECO:0000256" key="11">
    <source>
        <dbReference type="PIRSR" id="PIRSR006268-2"/>
    </source>
</evidence>
<dbReference type="PANTHER" id="PTHR30040">
    <property type="entry name" value="THIAMINE BIOSYNTHESIS LIPOPROTEIN APBE"/>
    <property type="match status" value="1"/>
</dbReference>
<dbReference type="InterPro" id="IPR024932">
    <property type="entry name" value="ApbE"/>
</dbReference>
<evidence type="ECO:0000256" key="10">
    <source>
        <dbReference type="PIRNR" id="PIRNR006268"/>
    </source>
</evidence>
<evidence type="ECO:0000256" key="1">
    <source>
        <dbReference type="ARBA" id="ARBA00011955"/>
    </source>
</evidence>
<dbReference type="Proteomes" id="UP000077173">
    <property type="component" value="Unassembled WGS sequence"/>
</dbReference>
<evidence type="ECO:0000256" key="9">
    <source>
        <dbReference type="ARBA" id="ARBA00048540"/>
    </source>
</evidence>
<dbReference type="EC" id="2.7.1.180" evidence="1 10"/>
<keyword evidence="14" id="KW-1185">Reference proteome</keyword>
<comment type="catalytic activity">
    <reaction evidence="9 10">
        <text>L-threonyl-[protein] + FAD = FMN-L-threonyl-[protein] + AMP + H(+)</text>
        <dbReference type="Rhea" id="RHEA:36847"/>
        <dbReference type="Rhea" id="RHEA-COMP:11060"/>
        <dbReference type="Rhea" id="RHEA-COMP:11061"/>
        <dbReference type="ChEBI" id="CHEBI:15378"/>
        <dbReference type="ChEBI" id="CHEBI:30013"/>
        <dbReference type="ChEBI" id="CHEBI:57692"/>
        <dbReference type="ChEBI" id="CHEBI:74257"/>
        <dbReference type="ChEBI" id="CHEBI:456215"/>
        <dbReference type="EC" id="2.7.1.180"/>
    </reaction>
</comment>
<keyword evidence="3 10" id="KW-0285">Flavoprotein</keyword>
<dbReference type="PIRSF" id="PIRSF006268">
    <property type="entry name" value="ApbE"/>
    <property type="match status" value="1"/>
</dbReference>
<evidence type="ECO:0000256" key="2">
    <source>
        <dbReference type="ARBA" id="ARBA00016337"/>
    </source>
</evidence>
<comment type="cofactor">
    <cofactor evidence="11">
        <name>Mg(2+)</name>
        <dbReference type="ChEBI" id="CHEBI:18420"/>
    </cofactor>
    <cofactor evidence="11">
        <name>Mn(2+)</name>
        <dbReference type="ChEBI" id="CHEBI:29035"/>
    </cofactor>
    <text evidence="11">Magnesium. Can also use manganese.</text>
</comment>
<gene>
    <name evidence="13" type="ORF">AXW67_36600</name>
</gene>
<dbReference type="GO" id="GO:0046872">
    <property type="term" value="F:metal ion binding"/>
    <property type="evidence" value="ECO:0007669"/>
    <property type="project" value="UniProtKB-UniRule"/>
</dbReference>
<dbReference type="InterPro" id="IPR003374">
    <property type="entry name" value="ApbE-like_sf"/>
</dbReference>
<comment type="similarity">
    <text evidence="10">Belongs to the ApbE family.</text>
</comment>
<dbReference type="Pfam" id="PF02424">
    <property type="entry name" value="ApbE"/>
    <property type="match status" value="1"/>
</dbReference>
<feature type="binding site" evidence="11">
    <location>
        <position position="290"/>
    </location>
    <ligand>
        <name>Mg(2+)</name>
        <dbReference type="ChEBI" id="CHEBI:18420"/>
    </ligand>
</feature>
<dbReference type="SUPFAM" id="SSF143631">
    <property type="entry name" value="ApbE-like"/>
    <property type="match status" value="1"/>
</dbReference>
<dbReference type="InterPro" id="IPR006311">
    <property type="entry name" value="TAT_signal"/>
</dbReference>
<name>A0A176ZI53_9BRAD</name>
<dbReference type="GO" id="GO:0016740">
    <property type="term" value="F:transferase activity"/>
    <property type="evidence" value="ECO:0007669"/>
    <property type="project" value="UniProtKB-UniRule"/>
</dbReference>
<feature type="chain" id="PRO_5039940905" description="FAD:protein FMN transferase" evidence="12">
    <location>
        <begin position="23"/>
        <end position="330"/>
    </location>
</feature>
<evidence type="ECO:0000256" key="5">
    <source>
        <dbReference type="ARBA" id="ARBA00022723"/>
    </source>
</evidence>
<dbReference type="Gene3D" id="3.10.520.10">
    <property type="entry name" value="ApbE-like domains"/>
    <property type="match status" value="1"/>
</dbReference>
<feature type="binding site" evidence="11">
    <location>
        <position position="180"/>
    </location>
    <ligand>
        <name>Mg(2+)</name>
        <dbReference type="ChEBI" id="CHEBI:18420"/>
    </ligand>
</feature>
<dbReference type="PROSITE" id="PS51318">
    <property type="entry name" value="TAT"/>
    <property type="match status" value="1"/>
</dbReference>
<feature type="signal peptide" evidence="12">
    <location>
        <begin position="1"/>
        <end position="22"/>
    </location>
</feature>
<feature type="binding site" evidence="11">
    <location>
        <position position="294"/>
    </location>
    <ligand>
        <name>Mg(2+)</name>
        <dbReference type="ChEBI" id="CHEBI:18420"/>
    </ligand>
</feature>
<keyword evidence="4 10" id="KW-0808">Transferase</keyword>
<comment type="caution">
    <text evidence="13">The sequence shown here is derived from an EMBL/GenBank/DDBJ whole genome shotgun (WGS) entry which is preliminary data.</text>
</comment>
<reference evidence="13 14" key="1">
    <citation type="submission" date="2016-02" db="EMBL/GenBank/DDBJ databases">
        <title>Draft genome sequence of the strain BR 10247T Bradyrhizobium neotropicale isolated from nodules of Centrolobium paraense.</title>
        <authorList>
            <person name="Simoes-Araujo J.L."/>
            <person name="Barauna A.C."/>
            <person name="Silva K."/>
            <person name="Zilli J.E."/>
        </authorList>
    </citation>
    <scope>NUCLEOTIDE SEQUENCE [LARGE SCALE GENOMIC DNA]</scope>
    <source>
        <strain evidence="13 14">BR 10247</strain>
    </source>
</reference>
<keyword evidence="6 10" id="KW-0274">FAD</keyword>
<evidence type="ECO:0000313" key="14">
    <source>
        <dbReference type="Proteomes" id="UP000077173"/>
    </source>
</evidence>
<keyword evidence="5 10" id="KW-0479">Metal-binding</keyword>
<dbReference type="AlphaFoldDB" id="A0A176ZI53"/>
<keyword evidence="12" id="KW-0732">Signal</keyword>
<evidence type="ECO:0000256" key="12">
    <source>
        <dbReference type="SAM" id="SignalP"/>
    </source>
</evidence>
<evidence type="ECO:0000256" key="3">
    <source>
        <dbReference type="ARBA" id="ARBA00022630"/>
    </source>
</evidence>
<dbReference type="PANTHER" id="PTHR30040:SF2">
    <property type="entry name" value="FAD:PROTEIN FMN TRANSFERASE"/>
    <property type="match status" value="1"/>
</dbReference>
<keyword evidence="7 10" id="KW-0460">Magnesium</keyword>
<proteinExistence type="inferred from homology"/>
<sequence>MPMLSRRRFINISAAAAGLALAPLGRAVALNADVAVWHGTMLGATATLKIHHQARDEAERLIAAACSEARRLERLFSLYLPDSALVELNRTGILVDPAPELVDLLSDSRRYAELTDGMFDPTVQPLWKLYVEHFSSAGADPSGPPQAAVKAALGHVDYRRMSIRRDRIVLPKGAELTLNGIAQGYVTDKVVDLLRSQGIAQSLVDMGETRTIGSRPDGSSWEVGIADPEHPGRIETTLRIVDRAVSTSGGYGFRFDPTGRFNHLFDPTNGGCASLYRSVTTVASSATAADALSTAFSLMPEAQIRSLLPKTGIERVHLIDAAGGVSELVA</sequence>
<accession>A0A176ZI53</accession>
<evidence type="ECO:0000313" key="13">
    <source>
        <dbReference type="EMBL" id="OAF19456.1"/>
    </source>
</evidence>
<evidence type="ECO:0000256" key="4">
    <source>
        <dbReference type="ARBA" id="ARBA00022679"/>
    </source>
</evidence>
<evidence type="ECO:0000256" key="6">
    <source>
        <dbReference type="ARBA" id="ARBA00022827"/>
    </source>
</evidence>
<evidence type="ECO:0000256" key="8">
    <source>
        <dbReference type="ARBA" id="ARBA00031306"/>
    </source>
</evidence>